<protein>
    <submittedName>
        <fullName evidence="2">Uncharacterized protein</fullName>
    </submittedName>
</protein>
<proteinExistence type="predicted"/>
<comment type="caution">
    <text evidence="2">The sequence shown here is derived from an EMBL/GenBank/DDBJ whole genome shotgun (WGS) entry which is preliminary data.</text>
</comment>
<reference evidence="2" key="1">
    <citation type="journal article" date="2022" name="Int. J. Mol. Sci.">
        <title>Draft Genome of Tanacetum Coccineum: Genomic Comparison of Closely Related Tanacetum-Family Plants.</title>
        <authorList>
            <person name="Yamashiro T."/>
            <person name="Shiraishi A."/>
            <person name="Nakayama K."/>
            <person name="Satake H."/>
        </authorList>
    </citation>
    <scope>NUCLEOTIDE SEQUENCE</scope>
</reference>
<sequence>MFSLLVIDTLLTNETTSDQETIEETIPTNKDVKKEEEAPLDGEFIKVEKETAEVLKEKEKINEPKLELEKVATTVKQSEYENTKLKEQITTLPEELPAQESNQKELVQVKESFETLNSEVNKQSVSHAESETKRALDFESLLYVAQTSAKEMEDQIPLVQEELKGLYEKIVDHEKVEEALKKTIVHLSVIQEELEASKLQLTLVQEELAKSTAEKEDLKAVVVDFKSELAQTKERCSDLEAKLQLLSENDTLKTQAKNLNLIKSVLEKSTDHEERANSNHQRSVELKDIIQSLSSKSENNVHLP</sequence>
<feature type="coiled-coil region" evidence="1">
    <location>
        <begin position="149"/>
        <end position="249"/>
    </location>
</feature>
<reference evidence="2" key="2">
    <citation type="submission" date="2022-01" db="EMBL/GenBank/DDBJ databases">
        <authorList>
            <person name="Yamashiro T."/>
            <person name="Shiraishi A."/>
            <person name="Satake H."/>
            <person name="Nakayama K."/>
        </authorList>
    </citation>
    <scope>NUCLEOTIDE SEQUENCE</scope>
</reference>
<dbReference type="PANTHER" id="PTHR43049:SF1">
    <property type="entry name" value="EARLY ENDOSOME ANTIGEN"/>
    <property type="match status" value="1"/>
</dbReference>
<keyword evidence="3" id="KW-1185">Reference proteome</keyword>
<evidence type="ECO:0000256" key="1">
    <source>
        <dbReference type="SAM" id="Coils"/>
    </source>
</evidence>
<evidence type="ECO:0000313" key="3">
    <source>
        <dbReference type="Proteomes" id="UP001151760"/>
    </source>
</evidence>
<dbReference type="EMBL" id="BQNB010009608">
    <property type="protein sequence ID" value="GJS65861.1"/>
    <property type="molecule type" value="Genomic_DNA"/>
</dbReference>
<name>A0ABQ4XLE3_9ASTR</name>
<dbReference type="PANTHER" id="PTHR43049">
    <property type="entry name" value="EARLY ENDOSOME ANTIGEN"/>
    <property type="match status" value="1"/>
</dbReference>
<dbReference type="Proteomes" id="UP001151760">
    <property type="component" value="Unassembled WGS sequence"/>
</dbReference>
<keyword evidence="1" id="KW-0175">Coiled coil</keyword>
<accession>A0ABQ4XLE3</accession>
<organism evidence="2 3">
    <name type="scientific">Tanacetum coccineum</name>
    <dbReference type="NCBI Taxonomy" id="301880"/>
    <lineage>
        <taxon>Eukaryota</taxon>
        <taxon>Viridiplantae</taxon>
        <taxon>Streptophyta</taxon>
        <taxon>Embryophyta</taxon>
        <taxon>Tracheophyta</taxon>
        <taxon>Spermatophyta</taxon>
        <taxon>Magnoliopsida</taxon>
        <taxon>eudicotyledons</taxon>
        <taxon>Gunneridae</taxon>
        <taxon>Pentapetalae</taxon>
        <taxon>asterids</taxon>
        <taxon>campanulids</taxon>
        <taxon>Asterales</taxon>
        <taxon>Asteraceae</taxon>
        <taxon>Asteroideae</taxon>
        <taxon>Anthemideae</taxon>
        <taxon>Anthemidinae</taxon>
        <taxon>Tanacetum</taxon>
    </lineage>
</organism>
<gene>
    <name evidence="2" type="ORF">Tco_0680425</name>
</gene>
<evidence type="ECO:0000313" key="2">
    <source>
        <dbReference type="EMBL" id="GJS65861.1"/>
    </source>
</evidence>